<evidence type="ECO:0000313" key="3">
    <source>
        <dbReference type="Proteomes" id="UP001066276"/>
    </source>
</evidence>
<organism evidence="2 3">
    <name type="scientific">Pleurodeles waltl</name>
    <name type="common">Iberian ribbed newt</name>
    <dbReference type="NCBI Taxonomy" id="8319"/>
    <lineage>
        <taxon>Eukaryota</taxon>
        <taxon>Metazoa</taxon>
        <taxon>Chordata</taxon>
        <taxon>Craniata</taxon>
        <taxon>Vertebrata</taxon>
        <taxon>Euteleostomi</taxon>
        <taxon>Amphibia</taxon>
        <taxon>Batrachia</taxon>
        <taxon>Caudata</taxon>
        <taxon>Salamandroidea</taxon>
        <taxon>Salamandridae</taxon>
        <taxon>Pleurodelinae</taxon>
        <taxon>Pleurodeles</taxon>
    </lineage>
</organism>
<dbReference type="AlphaFoldDB" id="A0AAV7RTY0"/>
<accession>A0AAV7RTY0</accession>
<feature type="signal peptide" evidence="1">
    <location>
        <begin position="1"/>
        <end position="19"/>
    </location>
</feature>
<reference evidence="2" key="1">
    <citation type="journal article" date="2022" name="bioRxiv">
        <title>Sequencing and chromosome-scale assembly of the giantPleurodeles waltlgenome.</title>
        <authorList>
            <person name="Brown T."/>
            <person name="Elewa A."/>
            <person name="Iarovenko S."/>
            <person name="Subramanian E."/>
            <person name="Araus A.J."/>
            <person name="Petzold A."/>
            <person name="Susuki M."/>
            <person name="Suzuki K.-i.T."/>
            <person name="Hayashi T."/>
            <person name="Toyoda A."/>
            <person name="Oliveira C."/>
            <person name="Osipova E."/>
            <person name="Leigh N.D."/>
            <person name="Simon A."/>
            <person name="Yun M.H."/>
        </authorList>
    </citation>
    <scope>NUCLEOTIDE SEQUENCE</scope>
    <source>
        <strain evidence="2">20211129_DDA</strain>
        <tissue evidence="2">Liver</tissue>
    </source>
</reference>
<feature type="chain" id="PRO_5043540976" description="Secreted protein" evidence="1">
    <location>
        <begin position="20"/>
        <end position="216"/>
    </location>
</feature>
<evidence type="ECO:0000256" key="1">
    <source>
        <dbReference type="SAM" id="SignalP"/>
    </source>
</evidence>
<evidence type="ECO:0008006" key="4">
    <source>
        <dbReference type="Google" id="ProtNLM"/>
    </source>
</evidence>
<sequence length="216" mass="23628">MYLYLVILFLVPLYGGVRAVSLSCLCVDGAGGAGVAASGCGRRPHRVSPKTDAPRPVFVSGALQTGSAPATARAAPEVTGKPWRRSLKRTGQMASFSGVHFPGQHITPARNRDKGKCRSFRAAQAKETAFSLILVDTIKGRCMVLKRVQHSGRKLCSRLDWPQHSTTAGLIVHFSAIQIYRNYYEKETYPSQKVTVKQSSWNHVVVTYSKVLAVLQ</sequence>
<protein>
    <recommendedName>
        <fullName evidence="4">Secreted protein</fullName>
    </recommendedName>
</protein>
<keyword evidence="1" id="KW-0732">Signal</keyword>
<name>A0AAV7RTY0_PLEWA</name>
<dbReference type="EMBL" id="JANPWB010000009">
    <property type="protein sequence ID" value="KAJ1154393.1"/>
    <property type="molecule type" value="Genomic_DNA"/>
</dbReference>
<evidence type="ECO:0000313" key="2">
    <source>
        <dbReference type="EMBL" id="KAJ1154393.1"/>
    </source>
</evidence>
<dbReference type="Proteomes" id="UP001066276">
    <property type="component" value="Chromosome 5"/>
</dbReference>
<keyword evidence="3" id="KW-1185">Reference proteome</keyword>
<comment type="caution">
    <text evidence="2">The sequence shown here is derived from an EMBL/GenBank/DDBJ whole genome shotgun (WGS) entry which is preliminary data.</text>
</comment>
<proteinExistence type="predicted"/>
<gene>
    <name evidence="2" type="ORF">NDU88_007145</name>
</gene>